<dbReference type="STRING" id="1619313.EM595_2088"/>
<proteinExistence type="predicted"/>
<keyword evidence="1" id="KW-0472">Membrane</keyword>
<protein>
    <submittedName>
        <fullName evidence="2">Putative membrane protein</fullName>
    </submittedName>
</protein>
<evidence type="ECO:0000313" key="3">
    <source>
        <dbReference type="Proteomes" id="UP000059419"/>
    </source>
</evidence>
<accession>A0A0U5GNB1</accession>
<keyword evidence="1" id="KW-0812">Transmembrane</keyword>
<dbReference type="AlphaFoldDB" id="A0A0U5GNB1"/>
<keyword evidence="1" id="KW-1133">Transmembrane helix</keyword>
<sequence length="362" mass="42356">MSSMSFFDNDQTKKALKNYMAFLKSLEIQDTFEKRLRDDLLQLLNIMHNASDEWERNTPYNIKDISNLFITQLTENDELKKKVHLTYALAIRFLIEFYLTTDVTFSDIYLKMKDNAYEFIDKINSPDAKWHLRFAFNGMSLEITKNVFSHEGFKVFQDYTAAKNSAEQLKNDWLKFIKEKEEAVKKLEKTLIEQKHSYQFVALNQGFQSLLEQKKSQLSLSRFMLIFLGLILPTTIFLEMFFFLRSEQEVQYQISLIKFIPVLSLTLILVYYFRIALQNCQSIKAQILQIEFRMTLCGFIQSYADYSAGIKSKNPNSLSKFEDVIFSNIMTSEDKIPSTFDGIEQISNLITSIRGGRDSSKN</sequence>
<keyword evidence="3" id="KW-1185">Reference proteome</keyword>
<evidence type="ECO:0000256" key="1">
    <source>
        <dbReference type="SAM" id="Phobius"/>
    </source>
</evidence>
<reference evidence="3" key="1">
    <citation type="submission" date="2015-11" db="EMBL/GenBank/DDBJ databases">
        <authorList>
            <person name="Blom J."/>
        </authorList>
    </citation>
    <scope>NUCLEOTIDE SEQUENCE [LARGE SCALE GENOMIC DNA]</scope>
</reference>
<dbReference type="Proteomes" id="UP000059419">
    <property type="component" value="Chromosome 1"/>
</dbReference>
<name>A0A0U5GNB1_9GAMM</name>
<feature type="transmembrane region" description="Helical" evidence="1">
    <location>
        <begin position="223"/>
        <end position="244"/>
    </location>
</feature>
<dbReference type="PATRIC" id="fig|1619313.3.peg.2164"/>
<organism evidence="2 3">
    <name type="scientific">Duffyella gerundensis</name>
    <dbReference type="NCBI Taxonomy" id="1619313"/>
    <lineage>
        <taxon>Bacteria</taxon>
        <taxon>Pseudomonadati</taxon>
        <taxon>Pseudomonadota</taxon>
        <taxon>Gammaproteobacteria</taxon>
        <taxon>Enterobacterales</taxon>
        <taxon>Erwiniaceae</taxon>
        <taxon>Duffyella</taxon>
    </lineage>
</organism>
<evidence type="ECO:0000313" key="2">
    <source>
        <dbReference type="EMBL" id="CUU24322.1"/>
    </source>
</evidence>
<gene>
    <name evidence="2" type="ORF">EM595_2088</name>
</gene>
<feature type="transmembrane region" description="Helical" evidence="1">
    <location>
        <begin position="250"/>
        <end position="273"/>
    </location>
</feature>
<dbReference type="KEGG" id="ege:EM595_2088"/>
<dbReference type="EMBL" id="LN907827">
    <property type="protein sequence ID" value="CUU24322.1"/>
    <property type="molecule type" value="Genomic_DNA"/>
</dbReference>